<dbReference type="Gene3D" id="1.10.150.130">
    <property type="match status" value="1"/>
</dbReference>
<dbReference type="OrthoDB" id="9801717at2"/>
<dbReference type="GO" id="GO:0003677">
    <property type="term" value="F:DNA binding"/>
    <property type="evidence" value="ECO:0007669"/>
    <property type="project" value="UniProtKB-KW"/>
</dbReference>
<dbReference type="PROSITE" id="PS51898">
    <property type="entry name" value="TYR_RECOMBINASE"/>
    <property type="match status" value="1"/>
</dbReference>
<dbReference type="InterPro" id="IPR050090">
    <property type="entry name" value="Tyrosine_recombinase_XerCD"/>
</dbReference>
<evidence type="ECO:0000256" key="1">
    <source>
        <dbReference type="ARBA" id="ARBA00008857"/>
    </source>
</evidence>
<dbReference type="CDD" id="cd00397">
    <property type="entry name" value="DNA_BRE_C"/>
    <property type="match status" value="1"/>
</dbReference>
<keyword evidence="3" id="KW-0233">DNA recombination</keyword>
<dbReference type="SUPFAM" id="SSF56349">
    <property type="entry name" value="DNA breaking-rejoining enzymes"/>
    <property type="match status" value="1"/>
</dbReference>
<keyword evidence="2" id="KW-0238">DNA-binding</keyword>
<reference evidence="5 6" key="1">
    <citation type="submission" date="2015-11" db="EMBL/GenBank/DDBJ databases">
        <title>Draft genome sequences of new species of the genus Lactobacillus isolated from orchardgrass silage.</title>
        <authorList>
            <person name="Tohno M."/>
            <person name="Tanizawa Y."/>
            <person name="Arita M."/>
        </authorList>
    </citation>
    <scope>NUCLEOTIDE SEQUENCE [LARGE SCALE GENOMIC DNA]</scope>
    <source>
        <strain evidence="5 6">IWT25</strain>
    </source>
</reference>
<accession>A0A1Z5IUW1</accession>
<evidence type="ECO:0000313" key="6">
    <source>
        <dbReference type="Proteomes" id="UP000198414"/>
    </source>
</evidence>
<dbReference type="PANTHER" id="PTHR30349:SF64">
    <property type="entry name" value="PROPHAGE INTEGRASE INTD-RELATED"/>
    <property type="match status" value="1"/>
</dbReference>
<dbReference type="AlphaFoldDB" id="A0A1Z5IUW1"/>
<evidence type="ECO:0000313" key="5">
    <source>
        <dbReference type="EMBL" id="GAX05398.1"/>
    </source>
</evidence>
<dbReference type="Pfam" id="PF00589">
    <property type="entry name" value="Phage_integrase"/>
    <property type="match status" value="1"/>
</dbReference>
<dbReference type="InterPro" id="IPR010998">
    <property type="entry name" value="Integrase_recombinase_N"/>
</dbReference>
<dbReference type="Gene3D" id="1.10.443.10">
    <property type="entry name" value="Intergrase catalytic core"/>
    <property type="match status" value="1"/>
</dbReference>
<protein>
    <submittedName>
        <fullName evidence="5">Integrase</fullName>
    </submittedName>
</protein>
<organism evidence="5 6">
    <name type="scientific">Secundilactobacillus pentosiphilus</name>
    <dbReference type="NCBI Taxonomy" id="1714682"/>
    <lineage>
        <taxon>Bacteria</taxon>
        <taxon>Bacillati</taxon>
        <taxon>Bacillota</taxon>
        <taxon>Bacilli</taxon>
        <taxon>Lactobacillales</taxon>
        <taxon>Lactobacillaceae</taxon>
        <taxon>Secundilactobacillus</taxon>
    </lineage>
</organism>
<evidence type="ECO:0000256" key="2">
    <source>
        <dbReference type="ARBA" id="ARBA00023125"/>
    </source>
</evidence>
<comment type="similarity">
    <text evidence="1">Belongs to the 'phage' integrase family.</text>
</comment>
<dbReference type="InterPro" id="IPR011010">
    <property type="entry name" value="DNA_brk_join_enz"/>
</dbReference>
<evidence type="ECO:0000256" key="3">
    <source>
        <dbReference type="ARBA" id="ARBA00023172"/>
    </source>
</evidence>
<name>A0A1Z5IUW1_9LACO</name>
<dbReference type="InterPro" id="IPR013762">
    <property type="entry name" value="Integrase-like_cat_sf"/>
</dbReference>
<dbReference type="Proteomes" id="UP000198414">
    <property type="component" value="Unassembled WGS sequence"/>
</dbReference>
<gene>
    <name evidence="5" type="ORF">IWT25_00702</name>
</gene>
<comment type="caution">
    <text evidence="5">The sequence shown here is derived from an EMBL/GenBank/DDBJ whole genome shotgun (WGS) entry which is preliminary data.</text>
</comment>
<dbReference type="EMBL" id="BCMI01000005">
    <property type="protein sequence ID" value="GAX05398.1"/>
    <property type="molecule type" value="Genomic_DNA"/>
</dbReference>
<sequence>MAIKRTAMKHHPNIYEYETKRGKRYSVRRRYKDLSGKYKMYTSSGYTSWQDAEQDLRKFEMKLFDGSLSEAEQRKITVDDYFDTVRKRKVESGLWKHSTEMQRVNLYEHIISPVFGKRALNEITRMAYQQFITNLGNSQKYTVTTLRHINSVMQSIMADAEVYNIIPKSLIRKIQLVGGRPQKSQTVTKDEYDQFMRTAKKICNQYDFAMVKMLTLGERRGELMGLRKSSFTFTVDEQTNEPICAIKFDLARTPDAVKGTTLKSAASYRTIWVTGSYIKTIKFVLNHTEQLICNVKGSVPDDYFIWVNPETGNPYQPDRPRDLFARISLTAGVKINPHKFRHYFATKVRSNATISDTDAMHWLGHKHIEMTDSYTRETPEGAIQVFRGVEDDLRPITPPDK</sequence>
<dbReference type="RefSeq" id="WP_089120707.1">
    <property type="nucleotide sequence ID" value="NZ_BCMI01000005.1"/>
</dbReference>
<proteinExistence type="inferred from homology"/>
<dbReference type="GO" id="GO:0015074">
    <property type="term" value="P:DNA integration"/>
    <property type="evidence" value="ECO:0007669"/>
    <property type="project" value="InterPro"/>
</dbReference>
<dbReference type="PANTHER" id="PTHR30349">
    <property type="entry name" value="PHAGE INTEGRASE-RELATED"/>
    <property type="match status" value="1"/>
</dbReference>
<dbReference type="InterPro" id="IPR002104">
    <property type="entry name" value="Integrase_catalytic"/>
</dbReference>
<feature type="domain" description="Tyr recombinase" evidence="4">
    <location>
        <begin position="182"/>
        <end position="387"/>
    </location>
</feature>
<dbReference type="GO" id="GO:0006310">
    <property type="term" value="P:DNA recombination"/>
    <property type="evidence" value="ECO:0007669"/>
    <property type="project" value="UniProtKB-KW"/>
</dbReference>
<evidence type="ECO:0000259" key="4">
    <source>
        <dbReference type="PROSITE" id="PS51898"/>
    </source>
</evidence>